<name>K7EAA5_ORNAN</name>
<organism evidence="3 4">
    <name type="scientific">Ornithorhynchus anatinus</name>
    <name type="common">Duckbill platypus</name>
    <dbReference type="NCBI Taxonomy" id="9258"/>
    <lineage>
        <taxon>Eukaryota</taxon>
        <taxon>Metazoa</taxon>
        <taxon>Chordata</taxon>
        <taxon>Craniata</taxon>
        <taxon>Vertebrata</taxon>
        <taxon>Euteleostomi</taxon>
        <taxon>Mammalia</taxon>
        <taxon>Monotremata</taxon>
        <taxon>Ornithorhynchidae</taxon>
        <taxon>Ornithorhynchus</taxon>
    </lineage>
</organism>
<feature type="coiled-coil region" evidence="1">
    <location>
        <begin position="224"/>
        <end position="258"/>
    </location>
</feature>
<dbReference type="AlphaFoldDB" id="K7EAA5"/>
<dbReference type="Bgee" id="ENSOANG00000029600">
    <property type="expression patterns" value="Expressed in adult mammalian kidney and 7 other cell types or tissues"/>
</dbReference>
<gene>
    <name evidence="3" type="primary">CCDC152</name>
</gene>
<dbReference type="HOGENOM" id="CLU_1651613_0_0_1"/>
<dbReference type="PANTHER" id="PTHR35253">
    <property type="entry name" value="COILED-COIL DOMAIN-CONTAINING PROTEIN 152"/>
    <property type="match status" value="1"/>
</dbReference>
<dbReference type="Proteomes" id="UP000002279">
    <property type="component" value="Chromosome 3"/>
</dbReference>
<reference evidence="3 4" key="1">
    <citation type="journal article" date="2008" name="Nature">
        <title>Genome analysis of the platypus reveals unique signatures of evolution.</title>
        <authorList>
            <person name="Warren W.C."/>
            <person name="Hillier L.W."/>
            <person name="Marshall Graves J.A."/>
            <person name="Birney E."/>
            <person name="Ponting C.P."/>
            <person name="Grutzner F."/>
            <person name="Belov K."/>
            <person name="Miller W."/>
            <person name="Clarke L."/>
            <person name="Chinwalla A.T."/>
            <person name="Yang S.P."/>
            <person name="Heger A."/>
            <person name="Locke D.P."/>
            <person name="Miethke P."/>
            <person name="Waters P.D."/>
            <person name="Veyrunes F."/>
            <person name="Fulton L."/>
            <person name="Fulton B."/>
            <person name="Graves T."/>
            <person name="Wallis J."/>
            <person name="Puente X.S."/>
            <person name="Lopez-Otin C."/>
            <person name="Ordonez G.R."/>
            <person name="Eichler E.E."/>
            <person name="Chen L."/>
            <person name="Cheng Z."/>
            <person name="Deakin J.E."/>
            <person name="Alsop A."/>
            <person name="Thompson K."/>
            <person name="Kirby P."/>
            <person name="Papenfuss A.T."/>
            <person name="Wakefield M.J."/>
            <person name="Olender T."/>
            <person name="Lancet D."/>
            <person name="Huttley G.A."/>
            <person name="Smit A.F."/>
            <person name="Pask A."/>
            <person name="Temple-Smith P."/>
            <person name="Batzer M.A."/>
            <person name="Walker J.A."/>
            <person name="Konkel M.K."/>
            <person name="Harris R.S."/>
            <person name="Whittington C.M."/>
            <person name="Wong E.S."/>
            <person name="Gemmell N.J."/>
            <person name="Buschiazzo E."/>
            <person name="Vargas Jentzsch I.M."/>
            <person name="Merkel A."/>
            <person name="Schmitz J."/>
            <person name="Zemann A."/>
            <person name="Churakov G."/>
            <person name="Kriegs J.O."/>
            <person name="Brosius J."/>
            <person name="Murchison E.P."/>
            <person name="Sachidanandam R."/>
            <person name="Smith C."/>
            <person name="Hannon G.J."/>
            <person name="Tsend-Ayush E."/>
            <person name="McMillan D."/>
            <person name="Attenborough R."/>
            <person name="Rens W."/>
            <person name="Ferguson-Smith M."/>
            <person name="Lefevre C.M."/>
            <person name="Sharp J.A."/>
            <person name="Nicholas K.R."/>
            <person name="Ray D.A."/>
            <person name="Kube M."/>
            <person name="Reinhardt R."/>
            <person name="Pringle T.H."/>
            <person name="Taylor J."/>
            <person name="Jones R.C."/>
            <person name="Nixon B."/>
            <person name="Dacheux J.L."/>
            <person name="Niwa H."/>
            <person name="Sekita Y."/>
            <person name="Huang X."/>
            <person name="Stark A."/>
            <person name="Kheradpour P."/>
            <person name="Kellis M."/>
            <person name="Flicek P."/>
            <person name="Chen Y."/>
            <person name="Webber C."/>
            <person name="Hardison R."/>
            <person name="Nelson J."/>
            <person name="Hallsworth-Pepin K."/>
            <person name="Delehaunty K."/>
            <person name="Markovic C."/>
            <person name="Minx P."/>
            <person name="Feng Y."/>
            <person name="Kremitzki C."/>
            <person name="Mitreva M."/>
            <person name="Glasscock J."/>
            <person name="Wylie T."/>
            <person name="Wohldmann P."/>
            <person name="Thiru P."/>
            <person name="Nhan M.N."/>
            <person name="Pohl C.S."/>
            <person name="Smith S.M."/>
            <person name="Hou S."/>
            <person name="Nefedov M."/>
            <person name="de Jong P.J."/>
            <person name="Renfree M.B."/>
            <person name="Mardis E.R."/>
            <person name="Wilson R.K."/>
        </authorList>
    </citation>
    <scope>NUCLEOTIDE SEQUENCE [LARGE SCALE GENOMIC DNA]</scope>
    <source>
        <strain evidence="3 4">Glennie</strain>
    </source>
</reference>
<proteinExistence type="predicted"/>
<dbReference type="Ensembl" id="ENSOANT00000039700.2">
    <property type="protein sequence ID" value="ENSOANP00000030462.2"/>
    <property type="gene ID" value="ENSOANG00000029600.2"/>
</dbReference>
<feature type="coiled-coil region" evidence="1">
    <location>
        <begin position="147"/>
        <end position="192"/>
    </location>
</feature>
<evidence type="ECO:0000313" key="4">
    <source>
        <dbReference type="Proteomes" id="UP000002279"/>
    </source>
</evidence>
<keyword evidence="4" id="KW-1185">Reference proteome</keyword>
<dbReference type="PANTHER" id="PTHR35253:SF1">
    <property type="entry name" value="COILED-COIL DOMAIN-CONTAINING PROTEIN 152"/>
    <property type="match status" value="1"/>
</dbReference>
<feature type="region of interest" description="Disordered" evidence="2">
    <location>
        <begin position="1"/>
        <end position="20"/>
    </location>
</feature>
<evidence type="ECO:0000256" key="1">
    <source>
        <dbReference type="SAM" id="Coils"/>
    </source>
</evidence>
<evidence type="ECO:0000256" key="2">
    <source>
        <dbReference type="SAM" id="MobiDB-lite"/>
    </source>
</evidence>
<dbReference type="OMA" id="MTKLNCV"/>
<keyword evidence="1" id="KW-0175">Coiled coil</keyword>
<accession>K7EAA5</accession>
<dbReference type="GeneTree" id="ENSGT00390000010075"/>
<dbReference type="InParanoid" id="K7EAA5"/>
<dbReference type="InterPro" id="IPR038827">
    <property type="entry name" value="CCDC152"/>
</dbReference>
<protein>
    <submittedName>
        <fullName evidence="3">Coiled-coil domain containing 152</fullName>
    </submittedName>
</protein>
<dbReference type="eggNOG" id="ENOG502QRE3">
    <property type="taxonomic scope" value="Eukaryota"/>
</dbReference>
<reference evidence="3" key="3">
    <citation type="submission" date="2025-09" db="UniProtKB">
        <authorList>
            <consortium name="Ensembl"/>
        </authorList>
    </citation>
    <scope>IDENTIFICATION</scope>
    <source>
        <strain evidence="3">Glennie</strain>
    </source>
</reference>
<reference evidence="3" key="2">
    <citation type="submission" date="2025-08" db="UniProtKB">
        <authorList>
            <consortium name="Ensembl"/>
        </authorList>
    </citation>
    <scope>IDENTIFICATION</scope>
    <source>
        <strain evidence="3">Glennie</strain>
    </source>
</reference>
<evidence type="ECO:0000313" key="3">
    <source>
        <dbReference type="Ensembl" id="ENSOANP00000030462.2"/>
    </source>
</evidence>
<sequence length="265" mass="31607">MESGRLASKAMSDLGHAGPESRHRVDLDKLIDDFSEIEKKVLEVSGKNNILNIQLDKSNSLLKLTQTRENYLKEECASFQNVIKGLEQTIEYQCNLKDENERLKKGTDVLKDKLRAQEQEYKKQFDQFVVEMQSKEEAHKMEMLKIQSDLQKKVELKEEEHRELMEKKDMEALELTKQLRSLDEEKQNEIIKLQLEFSAKLARAQNKSTKLFPDFSIFPQNIYRRKLQHLQEEKNKEIEMLRNTIRELEQRLKVYQEPRHKFRRL</sequence>
<dbReference type="FunCoup" id="K7EAA5">
    <property type="interactions" value="5"/>
</dbReference>